<evidence type="ECO:0000256" key="2">
    <source>
        <dbReference type="ARBA" id="ARBA00023125"/>
    </source>
</evidence>
<dbReference type="SMART" id="SM00344">
    <property type="entry name" value="HTH_ASNC"/>
    <property type="match status" value="2"/>
</dbReference>
<dbReference type="SUPFAM" id="SSF46785">
    <property type="entry name" value="Winged helix' DNA-binding domain"/>
    <property type="match status" value="2"/>
</dbReference>
<evidence type="ECO:0000259" key="4">
    <source>
        <dbReference type="PROSITE" id="PS50956"/>
    </source>
</evidence>
<dbReference type="RefSeq" id="WP_114025118.1">
    <property type="nucleotide sequence ID" value="NZ_QOIN01000066.1"/>
</dbReference>
<dbReference type="Pfam" id="PF13404">
    <property type="entry name" value="HTH_AsnC-type"/>
    <property type="match status" value="1"/>
</dbReference>
<keyword evidence="2" id="KW-0238">DNA-binding</keyword>
<dbReference type="GO" id="GO:0043565">
    <property type="term" value="F:sequence-specific DNA binding"/>
    <property type="evidence" value="ECO:0007669"/>
    <property type="project" value="InterPro"/>
</dbReference>
<dbReference type="Gene3D" id="1.10.10.10">
    <property type="entry name" value="Winged helix-like DNA-binding domain superfamily/Winged helix DNA-binding domain"/>
    <property type="match status" value="2"/>
</dbReference>
<dbReference type="PRINTS" id="PR00033">
    <property type="entry name" value="HTHASNC"/>
</dbReference>
<evidence type="ECO:0000256" key="1">
    <source>
        <dbReference type="ARBA" id="ARBA00023015"/>
    </source>
</evidence>
<keyword evidence="6" id="KW-1185">Reference proteome</keyword>
<sequence>MTYRAHAEAIDELDRRVIAALQLNGRAPWSAVAQWVGASESTAQRRYQSLCARGLLRVVGTVELDRTRQGSSMLVRVQARPGRGLDLAEQLAASSDVRFLAVVTGTADLIVDFVARDNDEMIRMLFTDLPGADLITGTEAVAVIRTFTSASRWDTGLLPADAAAALRQGTTAPPCDRDERDRAPQALSGLEKEIASALTEDGRTQVSTLARRLGRSQSSVARALDRLIGRGVLQFRTLVEPSLLGYEAEFMVWLSIEPDRLDAAGRRLAAHPGTKFLSAATGRFNLVGHMVLPRRADLFRYTSEVIGALPGLHASDITLHLATLKYSWHRMTQAA</sequence>
<dbReference type="Proteomes" id="UP000252914">
    <property type="component" value="Unassembled WGS sequence"/>
</dbReference>
<protein>
    <submittedName>
        <fullName evidence="5">Lrp/AsnC family transcriptional regulator</fullName>
    </submittedName>
</protein>
<keyword evidence="1" id="KW-0805">Transcription regulation</keyword>
<evidence type="ECO:0000313" key="5">
    <source>
        <dbReference type="EMBL" id="RCG15559.1"/>
    </source>
</evidence>
<dbReference type="PROSITE" id="PS50956">
    <property type="entry name" value="HTH_ASNC_2"/>
    <property type="match status" value="1"/>
</dbReference>
<dbReference type="InterPro" id="IPR011008">
    <property type="entry name" value="Dimeric_a/b-barrel"/>
</dbReference>
<dbReference type="PANTHER" id="PTHR30154:SF34">
    <property type="entry name" value="TRANSCRIPTIONAL REGULATOR AZLB"/>
    <property type="match status" value="1"/>
</dbReference>
<comment type="caution">
    <text evidence="5">The sequence shown here is derived from an EMBL/GenBank/DDBJ whole genome shotgun (WGS) entry which is preliminary data.</text>
</comment>
<dbReference type="InterPro" id="IPR019888">
    <property type="entry name" value="Tscrpt_reg_AsnC-like"/>
</dbReference>
<proteinExistence type="predicted"/>
<dbReference type="InterPro" id="IPR000485">
    <property type="entry name" value="AsnC-type_HTH_dom"/>
</dbReference>
<dbReference type="EMBL" id="QOIN01000066">
    <property type="protein sequence ID" value="RCG15559.1"/>
    <property type="molecule type" value="Genomic_DNA"/>
</dbReference>
<dbReference type="InterPro" id="IPR036390">
    <property type="entry name" value="WH_DNA-bd_sf"/>
</dbReference>
<dbReference type="Pfam" id="PF13412">
    <property type="entry name" value="HTH_24"/>
    <property type="match status" value="1"/>
</dbReference>
<dbReference type="GO" id="GO:0005829">
    <property type="term" value="C:cytosol"/>
    <property type="evidence" value="ECO:0007669"/>
    <property type="project" value="TreeGrafter"/>
</dbReference>
<name>A0A367ECQ1_9ACTN</name>
<gene>
    <name evidence="5" type="ORF">DTL70_29820</name>
</gene>
<dbReference type="AlphaFoldDB" id="A0A367ECQ1"/>
<dbReference type="GO" id="GO:0043200">
    <property type="term" value="P:response to amino acid"/>
    <property type="evidence" value="ECO:0007669"/>
    <property type="project" value="TreeGrafter"/>
</dbReference>
<reference evidence="5 6" key="1">
    <citation type="submission" date="2018-06" db="EMBL/GenBank/DDBJ databases">
        <title>Streptomyces reniochalinae sp. nov. and Streptomyces diacarnus sp. nov. from marine sponges.</title>
        <authorList>
            <person name="Li L."/>
        </authorList>
    </citation>
    <scope>NUCLEOTIDE SEQUENCE [LARGE SCALE GENOMIC DNA]</scope>
    <source>
        <strain evidence="5 6">LHW51701</strain>
    </source>
</reference>
<keyword evidence="3" id="KW-0804">Transcription</keyword>
<organism evidence="5 6">
    <name type="scientific">Streptomyces diacarni</name>
    <dbReference type="NCBI Taxonomy" id="2800381"/>
    <lineage>
        <taxon>Bacteria</taxon>
        <taxon>Bacillati</taxon>
        <taxon>Actinomycetota</taxon>
        <taxon>Actinomycetes</taxon>
        <taxon>Kitasatosporales</taxon>
        <taxon>Streptomycetaceae</taxon>
        <taxon>Streptomyces</taxon>
    </lineage>
</organism>
<accession>A0A367ECQ1</accession>
<dbReference type="PANTHER" id="PTHR30154">
    <property type="entry name" value="LEUCINE-RESPONSIVE REGULATORY PROTEIN"/>
    <property type="match status" value="1"/>
</dbReference>
<evidence type="ECO:0000256" key="3">
    <source>
        <dbReference type="ARBA" id="ARBA00023163"/>
    </source>
</evidence>
<dbReference type="Gene3D" id="3.30.70.920">
    <property type="match status" value="2"/>
</dbReference>
<feature type="domain" description="HTH asnC-type" evidence="4">
    <location>
        <begin position="187"/>
        <end position="247"/>
    </location>
</feature>
<dbReference type="InterPro" id="IPR036388">
    <property type="entry name" value="WH-like_DNA-bd_sf"/>
</dbReference>
<dbReference type="SUPFAM" id="SSF54909">
    <property type="entry name" value="Dimeric alpha+beta barrel"/>
    <property type="match status" value="2"/>
</dbReference>
<evidence type="ECO:0000313" key="6">
    <source>
        <dbReference type="Proteomes" id="UP000252914"/>
    </source>
</evidence>